<keyword evidence="2" id="KW-0472">Membrane</keyword>
<dbReference type="Gene3D" id="3.10.310.50">
    <property type="match status" value="1"/>
</dbReference>
<name>A0A261FAV3_9BIFI</name>
<sequence>MNKNKREHVFSSPVDNLAFRRIVAAFLALVALVAFAITPAFADDEADSQEDTSLISTSSIVDTQNLLGSAMSQVTDAVKKAKKETGVTILLMYLGTFNTKKSAVDWAHDQLNQAKPKPNTVLLALASQDGKLAVVASDNSQAWLKDKKTIAALSNAAAHPLVAHKTPDWPGAATALANEVIAQKKASDSAPMWKALKIAGVVLLVLLGLAVVAFVVWLASRGVFSKQHAGRHSGQPVSAGTSAETSVNASADSAVEGSSQQEAEKTDAATDSTDAATDSARRFR</sequence>
<protein>
    <recommendedName>
        <fullName evidence="4">TPM domain-containing protein</fullName>
    </recommendedName>
</protein>
<dbReference type="InterPro" id="IPR007621">
    <property type="entry name" value="TPM_dom"/>
</dbReference>
<accession>A0A261FAV3</accession>
<dbReference type="Proteomes" id="UP000228976">
    <property type="component" value="Unassembled WGS sequence"/>
</dbReference>
<evidence type="ECO:0000256" key="2">
    <source>
        <dbReference type="SAM" id="Phobius"/>
    </source>
</evidence>
<reference evidence="5 6" key="1">
    <citation type="journal article" date="2017" name="BMC Genomics">
        <title>Comparative genomic and phylogenomic analyses of the Bifidobacteriaceae family.</title>
        <authorList>
            <person name="Lugli G.A."/>
            <person name="Milani C."/>
            <person name="Turroni F."/>
            <person name="Duranti S."/>
            <person name="Mancabelli L."/>
            <person name="Mangifesta M."/>
            <person name="Ferrario C."/>
            <person name="Modesto M."/>
            <person name="Mattarelli P."/>
            <person name="Jiri K."/>
            <person name="van Sinderen D."/>
            <person name="Ventura M."/>
        </authorList>
    </citation>
    <scope>NUCLEOTIDE SEQUENCE [LARGE SCALE GENOMIC DNA]</scope>
    <source>
        <strain evidence="5 6">LMG 21773</strain>
    </source>
</reference>
<dbReference type="AlphaFoldDB" id="A0A261FAV3"/>
<proteinExistence type="predicted"/>
<dbReference type="OrthoDB" id="3240422at2"/>
<feature type="transmembrane region" description="Helical" evidence="2">
    <location>
        <begin position="198"/>
        <end position="219"/>
    </location>
</feature>
<dbReference type="EMBL" id="MWWU01000002">
    <property type="protein sequence ID" value="OZG56271.1"/>
    <property type="molecule type" value="Genomic_DNA"/>
</dbReference>
<keyword evidence="6" id="KW-1185">Reference proteome</keyword>
<evidence type="ECO:0000256" key="3">
    <source>
        <dbReference type="SAM" id="SignalP"/>
    </source>
</evidence>
<dbReference type="RefSeq" id="WP_094689815.1">
    <property type="nucleotide sequence ID" value="NZ_JACBYZ010000001.1"/>
</dbReference>
<keyword evidence="3" id="KW-0732">Signal</keyword>
<evidence type="ECO:0000313" key="6">
    <source>
        <dbReference type="Proteomes" id="UP000228976"/>
    </source>
</evidence>
<evidence type="ECO:0000256" key="1">
    <source>
        <dbReference type="SAM" id="MobiDB-lite"/>
    </source>
</evidence>
<feature type="compositionally biased region" description="Polar residues" evidence="1">
    <location>
        <begin position="235"/>
        <end position="261"/>
    </location>
</feature>
<dbReference type="Pfam" id="PF04536">
    <property type="entry name" value="TPM_phosphatase"/>
    <property type="match status" value="1"/>
</dbReference>
<feature type="domain" description="TPM" evidence="4">
    <location>
        <begin position="61"/>
        <end position="182"/>
    </location>
</feature>
<feature type="compositionally biased region" description="Low complexity" evidence="1">
    <location>
        <begin position="269"/>
        <end position="278"/>
    </location>
</feature>
<organism evidence="5 6">
    <name type="scientific">Aeriscardovia aeriphila</name>
    <dbReference type="NCBI Taxonomy" id="218139"/>
    <lineage>
        <taxon>Bacteria</taxon>
        <taxon>Bacillati</taxon>
        <taxon>Actinomycetota</taxon>
        <taxon>Actinomycetes</taxon>
        <taxon>Bifidobacteriales</taxon>
        <taxon>Bifidobacteriaceae</taxon>
        <taxon>Aeriscardovia</taxon>
    </lineage>
</organism>
<feature type="signal peptide" evidence="3">
    <location>
        <begin position="1"/>
        <end position="42"/>
    </location>
</feature>
<gene>
    <name evidence="5" type="ORF">AEAE_0759</name>
</gene>
<evidence type="ECO:0000259" key="4">
    <source>
        <dbReference type="Pfam" id="PF04536"/>
    </source>
</evidence>
<keyword evidence="2" id="KW-0812">Transmembrane</keyword>
<keyword evidence="2" id="KW-1133">Transmembrane helix</keyword>
<comment type="caution">
    <text evidence="5">The sequence shown here is derived from an EMBL/GenBank/DDBJ whole genome shotgun (WGS) entry which is preliminary data.</text>
</comment>
<feature type="chain" id="PRO_5012627678" description="TPM domain-containing protein" evidence="3">
    <location>
        <begin position="43"/>
        <end position="284"/>
    </location>
</feature>
<feature type="region of interest" description="Disordered" evidence="1">
    <location>
        <begin position="228"/>
        <end position="284"/>
    </location>
</feature>
<evidence type="ECO:0000313" key="5">
    <source>
        <dbReference type="EMBL" id="OZG56271.1"/>
    </source>
</evidence>